<dbReference type="NCBIfam" id="NF038402">
    <property type="entry name" value="TroA_like"/>
    <property type="match status" value="1"/>
</dbReference>
<gene>
    <name evidence="3" type="ORF">UFOPK3376_00966</name>
</gene>
<evidence type="ECO:0000259" key="2">
    <source>
        <dbReference type="Pfam" id="PF01497"/>
    </source>
</evidence>
<dbReference type="PANTHER" id="PTHR30535:SF35">
    <property type="entry name" value="PERIPLASMIC BINDING PROTEIN"/>
    <property type="match status" value="1"/>
</dbReference>
<dbReference type="SUPFAM" id="SSF53807">
    <property type="entry name" value="Helical backbone' metal receptor"/>
    <property type="match status" value="1"/>
</dbReference>
<organism evidence="3">
    <name type="scientific">freshwater metagenome</name>
    <dbReference type="NCBI Taxonomy" id="449393"/>
    <lineage>
        <taxon>unclassified sequences</taxon>
        <taxon>metagenomes</taxon>
        <taxon>ecological metagenomes</taxon>
    </lineage>
</organism>
<sequence>MDITTRVVSLVPSITETLLAWGIVPIACTRFCEQPLIVHVGGTKDPDVERITAMRPTVVLMDREENRRDDAEALRSGGVEVFDTHVTSIDDVGPVLAGLRRCLGLDPLSADGDAAALAPAPAQSLLPRSAFVAIWRRPWMTLNHATYGSSLLASIGITNVFADDPQAYPVVELGQVAALQPDVILLPSEPYAFGQRHVSEVRDAVPGADVRLVDGRDLFWWGVRTPGARRRLAQAIASPGE</sequence>
<name>A0A6J7DRY9_9ZZZZ</name>
<dbReference type="EMBL" id="CAFBLP010000018">
    <property type="protein sequence ID" value="CAB4873356.1"/>
    <property type="molecule type" value="Genomic_DNA"/>
</dbReference>
<accession>A0A6J7DRY9</accession>
<feature type="domain" description="Fe/B12 periplasmic-binding" evidence="2">
    <location>
        <begin position="7"/>
        <end position="84"/>
    </location>
</feature>
<evidence type="ECO:0000313" key="3">
    <source>
        <dbReference type="EMBL" id="CAB4873356.1"/>
    </source>
</evidence>
<protein>
    <submittedName>
        <fullName evidence="3">Unannotated protein</fullName>
    </submittedName>
</protein>
<dbReference type="AlphaFoldDB" id="A0A6J7DRY9"/>
<reference evidence="3" key="1">
    <citation type="submission" date="2020-05" db="EMBL/GenBank/DDBJ databases">
        <authorList>
            <person name="Chiriac C."/>
            <person name="Salcher M."/>
            <person name="Ghai R."/>
            <person name="Kavagutti S V."/>
        </authorList>
    </citation>
    <scope>NUCLEOTIDE SEQUENCE</scope>
</reference>
<keyword evidence="1" id="KW-0732">Signal</keyword>
<dbReference type="InterPro" id="IPR002491">
    <property type="entry name" value="ABC_transptr_periplasmic_BD"/>
</dbReference>
<dbReference type="PANTHER" id="PTHR30535">
    <property type="entry name" value="VITAMIN B12-BINDING PROTEIN"/>
    <property type="match status" value="1"/>
</dbReference>
<dbReference type="InterPro" id="IPR050902">
    <property type="entry name" value="ABC_Transporter_SBP"/>
</dbReference>
<dbReference type="Pfam" id="PF01497">
    <property type="entry name" value="Peripla_BP_2"/>
    <property type="match status" value="1"/>
</dbReference>
<dbReference type="Gene3D" id="3.40.50.1980">
    <property type="entry name" value="Nitrogenase molybdenum iron protein domain"/>
    <property type="match status" value="2"/>
</dbReference>
<dbReference type="InterPro" id="IPR054828">
    <property type="entry name" value="Vit_B12_bind_prot"/>
</dbReference>
<proteinExistence type="predicted"/>
<evidence type="ECO:0000256" key="1">
    <source>
        <dbReference type="ARBA" id="ARBA00022729"/>
    </source>
</evidence>